<comment type="similarity">
    <text evidence="1 4 5">Belongs to the bacterial ribosomal protein bL17 family.</text>
</comment>
<reference evidence="6 7" key="1">
    <citation type="journal article" date="2016" name="Nat. Commun.">
        <title>Thousands of microbial genomes shed light on interconnected biogeochemical processes in an aquifer system.</title>
        <authorList>
            <person name="Anantharaman K."/>
            <person name="Brown C.T."/>
            <person name="Hug L.A."/>
            <person name="Sharon I."/>
            <person name="Castelle C.J."/>
            <person name="Probst A.J."/>
            <person name="Thomas B.C."/>
            <person name="Singh A."/>
            <person name="Wilkins M.J."/>
            <person name="Karaoz U."/>
            <person name="Brodie E.L."/>
            <person name="Williams K.H."/>
            <person name="Hubbard S.S."/>
            <person name="Banfield J.F."/>
        </authorList>
    </citation>
    <scope>NUCLEOTIDE SEQUENCE [LARGE SCALE GENOMIC DNA]</scope>
</reference>
<dbReference type="InterPro" id="IPR047859">
    <property type="entry name" value="Ribosomal_bL17_CS"/>
</dbReference>
<proteinExistence type="inferred from homology"/>
<dbReference type="Gene3D" id="3.90.1030.10">
    <property type="entry name" value="Ribosomal protein L17"/>
    <property type="match status" value="1"/>
</dbReference>
<evidence type="ECO:0000256" key="3">
    <source>
        <dbReference type="ARBA" id="ARBA00023274"/>
    </source>
</evidence>
<dbReference type="Proteomes" id="UP000179003">
    <property type="component" value="Unassembled WGS sequence"/>
</dbReference>
<dbReference type="PANTHER" id="PTHR14413">
    <property type="entry name" value="RIBOSOMAL PROTEIN L17"/>
    <property type="match status" value="1"/>
</dbReference>
<evidence type="ECO:0000313" key="6">
    <source>
        <dbReference type="EMBL" id="OGD67766.1"/>
    </source>
</evidence>
<evidence type="ECO:0000256" key="5">
    <source>
        <dbReference type="RuleBase" id="RU000660"/>
    </source>
</evidence>
<dbReference type="STRING" id="1797582.A2442_01795"/>
<dbReference type="GO" id="GO:0006412">
    <property type="term" value="P:translation"/>
    <property type="evidence" value="ECO:0007669"/>
    <property type="project" value="UniProtKB-UniRule"/>
</dbReference>
<dbReference type="InterPro" id="IPR036373">
    <property type="entry name" value="Ribosomal_bL17_sf"/>
</dbReference>
<dbReference type="EMBL" id="MFAE01000001">
    <property type="protein sequence ID" value="OGD67766.1"/>
    <property type="molecule type" value="Genomic_DNA"/>
</dbReference>
<keyword evidence="3 4" id="KW-0687">Ribonucleoprotein</keyword>
<dbReference type="HAMAP" id="MF_01368">
    <property type="entry name" value="Ribosomal_bL17"/>
    <property type="match status" value="1"/>
</dbReference>
<dbReference type="AlphaFoldDB" id="A0A1F5EKP5"/>
<dbReference type="GO" id="GO:0003735">
    <property type="term" value="F:structural constituent of ribosome"/>
    <property type="evidence" value="ECO:0007669"/>
    <property type="project" value="InterPro"/>
</dbReference>
<dbReference type="InterPro" id="IPR000456">
    <property type="entry name" value="Ribosomal_bL17"/>
</dbReference>
<accession>A0A1F5EKP5</accession>
<dbReference type="Pfam" id="PF01196">
    <property type="entry name" value="Ribosomal_L17"/>
    <property type="match status" value="1"/>
</dbReference>
<dbReference type="PROSITE" id="PS01167">
    <property type="entry name" value="RIBOSOMAL_L17"/>
    <property type="match status" value="1"/>
</dbReference>
<comment type="subunit">
    <text evidence="4">Part of the 50S ribosomal subunit. Contacts protein L32.</text>
</comment>
<evidence type="ECO:0000256" key="1">
    <source>
        <dbReference type="ARBA" id="ARBA00008777"/>
    </source>
</evidence>
<evidence type="ECO:0000256" key="2">
    <source>
        <dbReference type="ARBA" id="ARBA00022980"/>
    </source>
</evidence>
<comment type="caution">
    <text evidence="6">The sequence shown here is derived from an EMBL/GenBank/DDBJ whole genome shotgun (WGS) entry which is preliminary data.</text>
</comment>
<evidence type="ECO:0000313" key="7">
    <source>
        <dbReference type="Proteomes" id="UP000179003"/>
    </source>
</evidence>
<dbReference type="PANTHER" id="PTHR14413:SF16">
    <property type="entry name" value="LARGE RIBOSOMAL SUBUNIT PROTEIN BL17M"/>
    <property type="match status" value="1"/>
</dbReference>
<dbReference type="NCBIfam" id="TIGR00059">
    <property type="entry name" value="L17"/>
    <property type="match status" value="1"/>
</dbReference>
<dbReference type="SUPFAM" id="SSF64263">
    <property type="entry name" value="Prokaryotic ribosomal protein L17"/>
    <property type="match status" value="1"/>
</dbReference>
<sequence length="118" mass="13063">MKHGSSIRKLGRVTKQRTALLRSLAISLILKEKIKTTEAKAKEVRPFVEKIITKGKAGDLVSRRMVSSRLGSGGVEATKKIFDVIAPKYKERDGGYTRIVKLLNRPGDGSEMAQIELI</sequence>
<name>A0A1F5EKP5_9BACT</name>
<evidence type="ECO:0000256" key="4">
    <source>
        <dbReference type="HAMAP-Rule" id="MF_01368"/>
    </source>
</evidence>
<gene>
    <name evidence="4" type="primary">rplQ</name>
    <name evidence="6" type="ORF">A2442_01795</name>
</gene>
<protein>
    <recommendedName>
        <fullName evidence="4">Large ribosomal subunit protein bL17</fullName>
    </recommendedName>
</protein>
<keyword evidence="2 4" id="KW-0689">Ribosomal protein</keyword>
<dbReference type="GO" id="GO:0022625">
    <property type="term" value="C:cytosolic large ribosomal subunit"/>
    <property type="evidence" value="ECO:0007669"/>
    <property type="project" value="TreeGrafter"/>
</dbReference>
<organism evidence="6 7">
    <name type="scientific">Candidatus Campbellbacteria bacterium RIFOXYC2_FULL_35_25</name>
    <dbReference type="NCBI Taxonomy" id="1797582"/>
    <lineage>
        <taxon>Bacteria</taxon>
        <taxon>Candidatus Campbelliibacteriota</taxon>
    </lineage>
</organism>